<evidence type="ECO:0000313" key="1">
    <source>
        <dbReference type="EMBL" id="NYH87987.1"/>
    </source>
</evidence>
<name>A0A852Z3N3_9ACTN</name>
<accession>A0A852Z3N3</accession>
<dbReference type="Pfam" id="PF05988">
    <property type="entry name" value="DUF899"/>
    <property type="match status" value="1"/>
</dbReference>
<keyword evidence="2" id="KW-1185">Reference proteome</keyword>
<gene>
    <name evidence="1" type="ORF">F4554_000625</name>
</gene>
<dbReference type="EMBL" id="JACBZH010000001">
    <property type="protein sequence ID" value="NYH87987.1"/>
    <property type="molecule type" value="Genomic_DNA"/>
</dbReference>
<dbReference type="Proteomes" id="UP000579605">
    <property type="component" value="Unassembled WGS sequence"/>
</dbReference>
<proteinExistence type="predicted"/>
<dbReference type="RefSeq" id="WP_179785962.1">
    <property type="nucleotide sequence ID" value="NZ_BAAARR010000004.1"/>
</dbReference>
<organism evidence="1 2">
    <name type="scientific">Actinopolymorpha rutila</name>
    <dbReference type="NCBI Taxonomy" id="446787"/>
    <lineage>
        <taxon>Bacteria</taxon>
        <taxon>Bacillati</taxon>
        <taxon>Actinomycetota</taxon>
        <taxon>Actinomycetes</taxon>
        <taxon>Propionibacteriales</taxon>
        <taxon>Actinopolymorphaceae</taxon>
        <taxon>Actinopolymorpha</taxon>
    </lineage>
</organism>
<reference evidence="1 2" key="1">
    <citation type="submission" date="2020-07" db="EMBL/GenBank/DDBJ databases">
        <title>Sequencing the genomes of 1000 actinobacteria strains.</title>
        <authorList>
            <person name="Klenk H.-P."/>
        </authorList>
    </citation>
    <scope>NUCLEOTIDE SEQUENCE [LARGE SCALE GENOMIC DNA]</scope>
    <source>
        <strain evidence="1 2">DSM 18448</strain>
    </source>
</reference>
<evidence type="ECO:0000313" key="2">
    <source>
        <dbReference type="Proteomes" id="UP000579605"/>
    </source>
</evidence>
<sequence>MTTAPKEGAVPRVVDRATFQAERDELLVREKAHTHEGDALAAARRRLPMVEVDPTITVVGEVGPVSLLEVFEGREQLVAYFHMWHDGHSASGQCEGCTFFNGQVRELAYLHSRDVTYATLCQGPYDVSVRYRDFMGWDVPWYSARDSADALLGDRPRSPAPLVCYLRRDGRVFETYWTTGRGLEAMDNTYGLLDLTVYGRREGWQDTPPGWPDARWAKGADPFRTDGRPIAQWPRVRAGRSDDLGFEGGVEADGRDGAAAGCSGCH</sequence>
<comment type="caution">
    <text evidence="1">The sequence shown here is derived from an EMBL/GenBank/DDBJ whole genome shotgun (WGS) entry which is preliminary data.</text>
</comment>
<dbReference type="InterPro" id="IPR010296">
    <property type="entry name" value="DUF899_thioredox"/>
</dbReference>
<dbReference type="AlphaFoldDB" id="A0A852Z3N3"/>
<protein>
    <submittedName>
        <fullName evidence="1">Putative dithiol-disulfide oxidoreductase (DUF899 family)</fullName>
    </submittedName>
</protein>